<dbReference type="InterPro" id="IPR000189">
    <property type="entry name" value="Transglyc_AS"/>
</dbReference>
<dbReference type="InterPro" id="IPR023346">
    <property type="entry name" value="Lysozyme-like_dom_sf"/>
</dbReference>
<name>A0A842IFG8_9RHOB</name>
<gene>
    <name evidence="6" type="ORF">H7F16_18695</name>
</gene>
<dbReference type="RefSeq" id="WP_185799166.1">
    <property type="nucleotide sequence ID" value="NZ_JACLQD010000007.1"/>
</dbReference>
<feature type="domain" description="Transglycosylase SLT" evidence="5">
    <location>
        <begin position="492"/>
        <end position="592"/>
    </location>
</feature>
<organism evidence="6 7">
    <name type="scientific">Paragemmobacter straminiformis</name>
    <dbReference type="NCBI Taxonomy" id="2045119"/>
    <lineage>
        <taxon>Bacteria</taxon>
        <taxon>Pseudomonadati</taxon>
        <taxon>Pseudomonadota</taxon>
        <taxon>Alphaproteobacteria</taxon>
        <taxon>Rhodobacterales</taxon>
        <taxon>Paracoccaceae</taxon>
        <taxon>Paragemmobacter</taxon>
    </lineage>
</organism>
<dbReference type="Proteomes" id="UP000555411">
    <property type="component" value="Unassembled WGS sequence"/>
</dbReference>
<keyword evidence="3 4" id="KW-0732">Signal</keyword>
<evidence type="ECO:0000256" key="4">
    <source>
        <dbReference type="SAM" id="SignalP"/>
    </source>
</evidence>
<dbReference type="PANTHER" id="PTHR37423:SF2">
    <property type="entry name" value="MEMBRANE-BOUND LYTIC MUREIN TRANSGLYCOSYLASE C"/>
    <property type="match status" value="1"/>
</dbReference>
<dbReference type="InterPro" id="IPR008939">
    <property type="entry name" value="Lytic_TGlycosylase_superhlx_U"/>
</dbReference>
<feature type="signal peptide" evidence="4">
    <location>
        <begin position="1"/>
        <end position="26"/>
    </location>
</feature>
<reference evidence="6 7" key="1">
    <citation type="journal article" date="2017" name="Int. J. Syst. Evol. Microbiol.">
        <title>Gemmobacter straminiformis sp. nov., isolated from an artificial fountain.</title>
        <authorList>
            <person name="Kang J.Y."/>
            <person name="Kim M.J."/>
            <person name="Chun J."/>
            <person name="Son K.P."/>
            <person name="Jahng K.Y."/>
        </authorList>
    </citation>
    <scope>NUCLEOTIDE SEQUENCE [LARGE SCALE GENOMIC DNA]</scope>
    <source>
        <strain evidence="6 7">CAM-8</strain>
    </source>
</reference>
<dbReference type="Gene3D" id="1.25.20.10">
    <property type="entry name" value="Bacterial muramidases"/>
    <property type="match status" value="1"/>
</dbReference>
<evidence type="ECO:0000313" key="7">
    <source>
        <dbReference type="Proteomes" id="UP000555411"/>
    </source>
</evidence>
<evidence type="ECO:0000259" key="5">
    <source>
        <dbReference type="Pfam" id="PF01464"/>
    </source>
</evidence>
<dbReference type="PANTHER" id="PTHR37423">
    <property type="entry name" value="SOLUBLE LYTIC MUREIN TRANSGLYCOSYLASE-RELATED"/>
    <property type="match status" value="1"/>
</dbReference>
<dbReference type="GO" id="GO:0016020">
    <property type="term" value="C:membrane"/>
    <property type="evidence" value="ECO:0007669"/>
    <property type="project" value="InterPro"/>
</dbReference>
<comment type="caution">
    <text evidence="6">The sequence shown here is derived from an EMBL/GenBank/DDBJ whole genome shotgun (WGS) entry which is preliminary data.</text>
</comment>
<accession>A0A842IFG8</accession>
<feature type="chain" id="PRO_5032633312" evidence="4">
    <location>
        <begin position="27"/>
        <end position="646"/>
    </location>
</feature>
<dbReference type="GO" id="GO:0004553">
    <property type="term" value="F:hydrolase activity, hydrolyzing O-glycosyl compounds"/>
    <property type="evidence" value="ECO:0007669"/>
    <property type="project" value="InterPro"/>
</dbReference>
<sequence length="646" mass="69390">MTGPRRLAWLLAAFAALAPLSAAADAAGAMRAAQAAVGQQDWAGAAAAARGAGEIGADLVEWQRLRASGGLLGDYEAFLARRPDWPGMPLLKEKGEEAVARSTDPARVIAYFGPDLPETATGALAYINALRAAGRAADAENEAFRAWTTLAFGPDEEQQILGLYGDILSVAHEVRLDRLLWQNRTSEAKRMLPRVGAGWRALAEARMALRADADGVNALIARIPPELQSDPGLAFERFDWRFRRDRNDDAAETLLAASKSPQTLGDPDAWAERRASLSRALLRDGKPKAAYRVAASNQLAAGSDYADLEFLSGWIALRFLGDPATALKHFKHLEAAVSTPISTARAHYWQGRALQAAGDTAGATAALRIAAQNQTAYYGLMAAETLGLNLDASLLSDSRPPNWQDASFTRSSVFAAAVLLEKAGDRTLAKRFFLHLSEGLNETEIAQLAQFALEIDEPHLAVVIAKQAAERGIILPRAYYPVPSFVPGEGLAVSRALALAISRRESEFDPAARSAADARGLMQVLPSTAKLVAPRVGLVYDSGNLNDPGYNVRIGTGYLAQLVEQFGPSVALVASGYNAGPGRPKRWIGTFGDPRDPSVDVVDWVEMIPFTETRTYVMRVTESLVIYRAKLKGVAGPVRITSELRG</sequence>
<comment type="similarity">
    <text evidence="1">Belongs to the transglycosylase Slt family.</text>
</comment>
<dbReference type="PROSITE" id="PS00922">
    <property type="entry name" value="TRANSGLYCOSYLASE"/>
    <property type="match status" value="1"/>
</dbReference>
<dbReference type="EMBL" id="JACLQD010000007">
    <property type="protein sequence ID" value="MBC2837554.1"/>
    <property type="molecule type" value="Genomic_DNA"/>
</dbReference>
<dbReference type="AlphaFoldDB" id="A0A842IFG8"/>
<proteinExistence type="inferred from homology"/>
<evidence type="ECO:0000256" key="1">
    <source>
        <dbReference type="ARBA" id="ARBA00007734"/>
    </source>
</evidence>
<dbReference type="SUPFAM" id="SSF48435">
    <property type="entry name" value="Bacterial muramidases"/>
    <property type="match status" value="1"/>
</dbReference>
<keyword evidence="7" id="KW-1185">Reference proteome</keyword>
<evidence type="ECO:0000256" key="3">
    <source>
        <dbReference type="ARBA" id="ARBA00022729"/>
    </source>
</evidence>
<dbReference type="Gene3D" id="1.10.530.10">
    <property type="match status" value="1"/>
</dbReference>
<protein>
    <submittedName>
        <fullName evidence="6">Lytic transglycosylase domain-containing protein</fullName>
    </submittedName>
</protein>
<dbReference type="InterPro" id="IPR008258">
    <property type="entry name" value="Transglycosylase_SLT_dom_1"/>
</dbReference>
<dbReference type="GO" id="GO:0000270">
    <property type="term" value="P:peptidoglycan metabolic process"/>
    <property type="evidence" value="ECO:0007669"/>
    <property type="project" value="InterPro"/>
</dbReference>
<dbReference type="SUPFAM" id="SSF53955">
    <property type="entry name" value="Lysozyme-like"/>
    <property type="match status" value="1"/>
</dbReference>
<evidence type="ECO:0000313" key="6">
    <source>
        <dbReference type="EMBL" id="MBC2837554.1"/>
    </source>
</evidence>
<comment type="similarity">
    <text evidence="2">Belongs to the virb1 family.</text>
</comment>
<dbReference type="CDD" id="cd13401">
    <property type="entry name" value="Slt70-like"/>
    <property type="match status" value="1"/>
</dbReference>
<dbReference type="GO" id="GO:0008933">
    <property type="term" value="F:peptidoglycan lytic transglycosylase activity"/>
    <property type="evidence" value="ECO:0007669"/>
    <property type="project" value="InterPro"/>
</dbReference>
<dbReference type="GO" id="GO:0042597">
    <property type="term" value="C:periplasmic space"/>
    <property type="evidence" value="ECO:0007669"/>
    <property type="project" value="InterPro"/>
</dbReference>
<evidence type="ECO:0000256" key="2">
    <source>
        <dbReference type="ARBA" id="ARBA00009387"/>
    </source>
</evidence>
<dbReference type="Pfam" id="PF01464">
    <property type="entry name" value="SLT"/>
    <property type="match status" value="1"/>
</dbReference>